<feature type="transmembrane region" description="Helical" evidence="1">
    <location>
        <begin position="20"/>
        <end position="37"/>
    </location>
</feature>
<dbReference type="Proteomes" id="UP000534306">
    <property type="component" value="Unassembled WGS sequence"/>
</dbReference>
<evidence type="ECO:0000313" key="3">
    <source>
        <dbReference type="EMBL" id="NOL43801.1"/>
    </source>
</evidence>
<dbReference type="AlphaFoldDB" id="A0A7Y4L5Y8"/>
<sequence length="81" mass="9208">MSDRERRIERIHTIRRRLDLGTSLLIMLPIGFALKAFGHGLWITLGIPLGVIALLWIVYALLGLLLPKGQRYTPASDWDPM</sequence>
<gene>
    <name evidence="2" type="ORF">HNR71_006294</name>
    <name evidence="3" type="ORF">HPO96_26480</name>
</gene>
<keyword evidence="4" id="KW-1185">Reference proteome</keyword>
<reference evidence="2 5" key="2">
    <citation type="submission" date="2020-08" db="EMBL/GenBank/DDBJ databases">
        <title>Sequencing the genomes of 1000 actinobacteria strains.</title>
        <authorList>
            <person name="Klenk H.-P."/>
        </authorList>
    </citation>
    <scope>NUCLEOTIDE SEQUENCE [LARGE SCALE GENOMIC DNA]</scope>
    <source>
        <strain evidence="2 5">DSM 15626</strain>
    </source>
</reference>
<evidence type="ECO:0000313" key="4">
    <source>
        <dbReference type="Proteomes" id="UP000534306"/>
    </source>
</evidence>
<proteinExistence type="predicted"/>
<protein>
    <submittedName>
        <fullName evidence="3">Uncharacterized protein</fullName>
    </submittedName>
</protein>
<dbReference type="RefSeq" id="WP_171677049.1">
    <property type="nucleotide sequence ID" value="NZ_BAAAGT010000011.1"/>
</dbReference>
<evidence type="ECO:0000256" key="1">
    <source>
        <dbReference type="SAM" id="Phobius"/>
    </source>
</evidence>
<keyword evidence="1" id="KW-1133">Transmembrane helix</keyword>
<name>A0A7Y4L5Y8_9ACTN</name>
<comment type="caution">
    <text evidence="3">The sequence shown here is derived from an EMBL/GenBank/DDBJ whole genome shotgun (WGS) entry which is preliminary data.</text>
</comment>
<evidence type="ECO:0000313" key="2">
    <source>
        <dbReference type="EMBL" id="MBB6570657.1"/>
    </source>
</evidence>
<evidence type="ECO:0000313" key="5">
    <source>
        <dbReference type="Proteomes" id="UP000553957"/>
    </source>
</evidence>
<keyword evidence="1" id="KW-0472">Membrane</keyword>
<dbReference type="Proteomes" id="UP000553957">
    <property type="component" value="Unassembled WGS sequence"/>
</dbReference>
<dbReference type="EMBL" id="JACHKF010000001">
    <property type="protein sequence ID" value="MBB6570657.1"/>
    <property type="molecule type" value="Genomic_DNA"/>
</dbReference>
<accession>A0A7Y4L5Y8</accession>
<reference evidence="3 4" key="1">
    <citation type="submission" date="2020-05" db="EMBL/GenBank/DDBJ databases">
        <title>Genome sequence of Kribbella sandramycini ATCC 39419.</title>
        <authorList>
            <person name="Maclea K.S."/>
            <person name="Fair J.L."/>
        </authorList>
    </citation>
    <scope>NUCLEOTIDE SEQUENCE [LARGE SCALE GENOMIC DNA]</scope>
    <source>
        <strain evidence="3 4">ATCC 39419</strain>
    </source>
</reference>
<feature type="transmembrane region" description="Helical" evidence="1">
    <location>
        <begin position="43"/>
        <end position="66"/>
    </location>
</feature>
<organism evidence="3 4">
    <name type="scientific">Kribbella sandramycini</name>
    <dbReference type="NCBI Taxonomy" id="60450"/>
    <lineage>
        <taxon>Bacteria</taxon>
        <taxon>Bacillati</taxon>
        <taxon>Actinomycetota</taxon>
        <taxon>Actinomycetes</taxon>
        <taxon>Propionibacteriales</taxon>
        <taxon>Kribbellaceae</taxon>
        <taxon>Kribbella</taxon>
    </lineage>
</organism>
<keyword evidence="1" id="KW-0812">Transmembrane</keyword>
<dbReference type="EMBL" id="JABJRC010000007">
    <property type="protein sequence ID" value="NOL43801.1"/>
    <property type="molecule type" value="Genomic_DNA"/>
</dbReference>